<evidence type="ECO:0000313" key="6">
    <source>
        <dbReference type="EMBL" id="TCP61498.1"/>
    </source>
</evidence>
<dbReference type="SUPFAM" id="SSF111369">
    <property type="entry name" value="HlyD-like secretion proteins"/>
    <property type="match status" value="2"/>
</dbReference>
<keyword evidence="2 3" id="KW-0175">Coiled coil</keyword>
<evidence type="ECO:0000256" key="1">
    <source>
        <dbReference type="ARBA" id="ARBA00004196"/>
    </source>
</evidence>
<dbReference type="PANTHER" id="PTHR32347">
    <property type="entry name" value="EFFLUX SYSTEM COMPONENT YKNX-RELATED"/>
    <property type="match status" value="1"/>
</dbReference>
<dbReference type="InterPro" id="IPR058792">
    <property type="entry name" value="Beta-barrel_RND_2"/>
</dbReference>
<sequence length="380" mass="40719">MEKKRQIAIAGVALLLIGLVGTVALASGGAQTGAASGWNWFRPAVAEYSGTLEGTMVPVQPENGGRVTEILVEEGQEVHVGDVIARMDDRAAKIAVAAAQAEVRQGEAKLTDLLGGSRAEEVRRLQANREQFRANADQVRAVQAQYEANLERDRTNLAHETKRLQEVQALYEGGALSQRDYDLQVNKYEVAKTQLAGTEAQLASVRAQVESAQAQVASAQAGLDLALAGATGAAIEAQKAAVQGAQERLRQAELTLQKLEIASPVNGRVLHQHVELGQVVSTGSRIATILNERDLWVKVYVPEAKLGTVAVGAEAQITVDAYPGQHFAGVVTHISEKAEFTPRNMQTKEARTTLVFAVKVQVREGGEQLKPGMPADVRFP</sequence>
<proteinExistence type="predicted"/>
<dbReference type="Gene3D" id="2.40.50.100">
    <property type="match status" value="2"/>
</dbReference>
<dbReference type="AlphaFoldDB" id="A0A4R2RG26"/>
<feature type="domain" description="Multidrug resistance protein MdtA-like barrel-sandwich hybrid" evidence="4">
    <location>
        <begin position="57"/>
        <end position="289"/>
    </location>
</feature>
<reference evidence="6 7" key="1">
    <citation type="submission" date="2019-03" db="EMBL/GenBank/DDBJ databases">
        <title>Genomic Encyclopedia of Type Strains, Phase IV (KMG-IV): sequencing the most valuable type-strain genomes for metagenomic binning, comparative biology and taxonomic classification.</title>
        <authorList>
            <person name="Goeker M."/>
        </authorList>
    </citation>
    <scope>NUCLEOTIDE SEQUENCE [LARGE SCALE GENOMIC DNA]</scope>
    <source>
        <strain evidence="6 7">DSM 11170</strain>
    </source>
</reference>
<evidence type="ECO:0000259" key="4">
    <source>
        <dbReference type="Pfam" id="PF25917"/>
    </source>
</evidence>
<dbReference type="InterPro" id="IPR058625">
    <property type="entry name" value="MdtA-like_BSH"/>
</dbReference>
<dbReference type="RefSeq" id="WP_131920291.1">
    <property type="nucleotide sequence ID" value="NZ_JAOQNU010000028.1"/>
</dbReference>
<feature type="domain" description="CusB-like beta-barrel" evidence="5">
    <location>
        <begin position="295"/>
        <end position="379"/>
    </location>
</feature>
<dbReference type="PRINTS" id="PR01490">
    <property type="entry name" value="RTXTOXIND"/>
</dbReference>
<comment type="caution">
    <text evidence="6">The sequence shown here is derived from an EMBL/GenBank/DDBJ whole genome shotgun (WGS) entry which is preliminary data.</text>
</comment>
<accession>A0A4R2RG26</accession>
<dbReference type="Pfam" id="PF25917">
    <property type="entry name" value="BSH_RND"/>
    <property type="match status" value="1"/>
</dbReference>
<name>A0A4R2RG26_9FIRM</name>
<dbReference type="Gene3D" id="2.40.30.170">
    <property type="match status" value="1"/>
</dbReference>
<dbReference type="Proteomes" id="UP000294813">
    <property type="component" value="Unassembled WGS sequence"/>
</dbReference>
<evidence type="ECO:0000256" key="3">
    <source>
        <dbReference type="SAM" id="Coils"/>
    </source>
</evidence>
<dbReference type="OrthoDB" id="9778236at2"/>
<gene>
    <name evidence="6" type="ORF">EDD73_1271</name>
</gene>
<keyword evidence="7" id="KW-1185">Reference proteome</keyword>
<dbReference type="InterPro" id="IPR050465">
    <property type="entry name" value="UPF0194_transport"/>
</dbReference>
<evidence type="ECO:0000259" key="5">
    <source>
        <dbReference type="Pfam" id="PF25954"/>
    </source>
</evidence>
<dbReference type="GO" id="GO:0030313">
    <property type="term" value="C:cell envelope"/>
    <property type="evidence" value="ECO:0007669"/>
    <property type="project" value="UniProtKB-SubCell"/>
</dbReference>
<feature type="coiled-coil region" evidence="3">
    <location>
        <begin position="188"/>
        <end position="262"/>
    </location>
</feature>
<evidence type="ECO:0000313" key="7">
    <source>
        <dbReference type="Proteomes" id="UP000294813"/>
    </source>
</evidence>
<evidence type="ECO:0000256" key="2">
    <source>
        <dbReference type="ARBA" id="ARBA00023054"/>
    </source>
</evidence>
<dbReference type="PANTHER" id="PTHR32347:SF23">
    <property type="entry name" value="BLL5650 PROTEIN"/>
    <property type="match status" value="1"/>
</dbReference>
<comment type="subcellular location">
    <subcellularLocation>
        <location evidence="1">Cell envelope</location>
    </subcellularLocation>
</comment>
<dbReference type="Pfam" id="PF25954">
    <property type="entry name" value="Beta-barrel_RND_2"/>
    <property type="match status" value="1"/>
</dbReference>
<protein>
    <submittedName>
        <fullName evidence="6">HlyD family secretion protein</fullName>
    </submittedName>
</protein>
<dbReference type="Gene3D" id="1.10.287.470">
    <property type="entry name" value="Helix hairpin bin"/>
    <property type="match status" value="1"/>
</dbReference>
<organism evidence="6 7">
    <name type="scientific">Heliophilum fasciatum</name>
    <dbReference type="NCBI Taxonomy" id="35700"/>
    <lineage>
        <taxon>Bacteria</taxon>
        <taxon>Bacillati</taxon>
        <taxon>Bacillota</taxon>
        <taxon>Clostridia</taxon>
        <taxon>Eubacteriales</taxon>
        <taxon>Heliobacteriaceae</taxon>
        <taxon>Heliophilum</taxon>
    </lineage>
</organism>
<dbReference type="EMBL" id="SLXT01000027">
    <property type="protein sequence ID" value="TCP61498.1"/>
    <property type="molecule type" value="Genomic_DNA"/>
</dbReference>